<dbReference type="EMBL" id="SMKQ01000007">
    <property type="protein sequence ID" value="TDD54960.1"/>
    <property type="molecule type" value="Genomic_DNA"/>
</dbReference>
<dbReference type="RefSeq" id="WP_132608988.1">
    <property type="nucleotide sequence ID" value="NZ_SMKQ01000007.1"/>
</dbReference>
<evidence type="ECO:0000313" key="1">
    <source>
        <dbReference type="EMBL" id="TDD54960.1"/>
    </source>
</evidence>
<name>A0A4R4ZAW1_9ACTN</name>
<gene>
    <name evidence="1" type="ORF">E1286_04430</name>
</gene>
<comment type="caution">
    <text evidence="1">The sequence shown here is derived from an EMBL/GenBank/DDBJ whole genome shotgun (WGS) entry which is preliminary data.</text>
</comment>
<dbReference type="Proteomes" id="UP000295302">
    <property type="component" value="Unassembled WGS sequence"/>
</dbReference>
<organism evidence="1 2">
    <name type="scientific">Nonomuraea terrae</name>
    <dbReference type="NCBI Taxonomy" id="2530383"/>
    <lineage>
        <taxon>Bacteria</taxon>
        <taxon>Bacillati</taxon>
        <taxon>Actinomycetota</taxon>
        <taxon>Actinomycetes</taxon>
        <taxon>Streptosporangiales</taxon>
        <taxon>Streptosporangiaceae</taxon>
        <taxon>Nonomuraea</taxon>
    </lineage>
</organism>
<dbReference type="AlphaFoldDB" id="A0A4R4ZAW1"/>
<protein>
    <submittedName>
        <fullName evidence="1">Uncharacterized protein</fullName>
    </submittedName>
</protein>
<keyword evidence="2" id="KW-1185">Reference proteome</keyword>
<sequence>MTSTLPDGETCANVLFHEERASVSVIPLLEYRTIARMPEFDDLGWYLERFLAPCRDLLIVRTEAGDHR</sequence>
<evidence type="ECO:0000313" key="2">
    <source>
        <dbReference type="Proteomes" id="UP000295302"/>
    </source>
</evidence>
<proteinExistence type="predicted"/>
<reference evidence="1 2" key="1">
    <citation type="submission" date="2019-03" db="EMBL/GenBank/DDBJ databases">
        <title>Draft genome sequences of novel Actinobacteria.</title>
        <authorList>
            <person name="Sahin N."/>
            <person name="Ay H."/>
            <person name="Saygin H."/>
        </authorList>
    </citation>
    <scope>NUCLEOTIDE SEQUENCE [LARGE SCALE GENOMIC DNA]</scope>
    <source>
        <strain evidence="1 2">CH32</strain>
    </source>
</reference>
<accession>A0A4R4ZAW1</accession>
<dbReference type="OrthoDB" id="3530730at2"/>